<protein>
    <recommendedName>
        <fullName evidence="1">Pleckstrin-like plant domain-containing protein</fullName>
    </recommendedName>
</protein>
<dbReference type="InterPro" id="IPR013666">
    <property type="entry name" value="PH_pln"/>
</dbReference>
<dbReference type="InterPro" id="IPR040269">
    <property type="entry name" value="VAB"/>
</dbReference>
<keyword evidence="3" id="KW-1185">Reference proteome</keyword>
<dbReference type="PANTHER" id="PTHR31351">
    <property type="entry name" value="EXPRESSED PROTEIN"/>
    <property type="match status" value="1"/>
</dbReference>
<organism evidence="2 3">
    <name type="scientific">Arachis hypogaea</name>
    <name type="common">Peanut</name>
    <dbReference type="NCBI Taxonomy" id="3818"/>
    <lineage>
        <taxon>Eukaryota</taxon>
        <taxon>Viridiplantae</taxon>
        <taxon>Streptophyta</taxon>
        <taxon>Embryophyta</taxon>
        <taxon>Tracheophyta</taxon>
        <taxon>Spermatophyta</taxon>
        <taxon>Magnoliopsida</taxon>
        <taxon>eudicotyledons</taxon>
        <taxon>Gunneridae</taxon>
        <taxon>Pentapetalae</taxon>
        <taxon>rosids</taxon>
        <taxon>fabids</taxon>
        <taxon>Fabales</taxon>
        <taxon>Fabaceae</taxon>
        <taxon>Papilionoideae</taxon>
        <taxon>50 kb inversion clade</taxon>
        <taxon>dalbergioids sensu lato</taxon>
        <taxon>Dalbergieae</taxon>
        <taxon>Pterocarpus clade</taxon>
        <taxon>Arachis</taxon>
    </lineage>
</organism>
<name>A0A445E5W5_ARAHY</name>
<dbReference type="AlphaFoldDB" id="A0A445E5W5"/>
<proteinExistence type="predicted"/>
<reference evidence="2 3" key="1">
    <citation type="submission" date="2019-01" db="EMBL/GenBank/DDBJ databases">
        <title>Sequencing of cultivated peanut Arachis hypogaea provides insights into genome evolution and oil improvement.</title>
        <authorList>
            <person name="Chen X."/>
        </authorList>
    </citation>
    <scope>NUCLEOTIDE SEQUENCE [LARGE SCALE GENOMIC DNA]</scope>
    <source>
        <strain evidence="3">cv. Fuhuasheng</strain>
        <tissue evidence="2">Leaves</tissue>
    </source>
</reference>
<dbReference type="Proteomes" id="UP000289738">
    <property type="component" value="Chromosome A02"/>
</dbReference>
<dbReference type="GO" id="GO:0010087">
    <property type="term" value="P:phloem or xylem histogenesis"/>
    <property type="evidence" value="ECO:0007669"/>
    <property type="project" value="TreeGrafter"/>
</dbReference>
<accession>A0A445E5W5</accession>
<dbReference type="PANTHER" id="PTHR31351:SF45">
    <property type="entry name" value="AUXIN CANALIZATION PROTEIN"/>
    <property type="match status" value="1"/>
</dbReference>
<dbReference type="GO" id="GO:0010305">
    <property type="term" value="P:leaf vascular tissue pattern formation"/>
    <property type="evidence" value="ECO:0007669"/>
    <property type="project" value="TreeGrafter"/>
</dbReference>
<sequence>MMTLILIINVCNSKRSSYPEGKSIERGMEHCCSDTIRERQGRIGICGKGTTITNNNNSNNTSTSDGGEILNGENFLGVCSQELLAKGSELLKQTRKGDAENEEQTCCRIHYQKEKEDLLLLDDGEKWKYFGLKTDARGIVEIECRNQGDYDIWTQGVSRLLSIVAQRQNRFEN</sequence>
<dbReference type="EMBL" id="SDMP01000002">
    <property type="protein sequence ID" value="RYR70838.1"/>
    <property type="molecule type" value="Genomic_DNA"/>
</dbReference>
<dbReference type="GO" id="GO:0009734">
    <property type="term" value="P:auxin-activated signaling pathway"/>
    <property type="evidence" value="ECO:0007669"/>
    <property type="project" value="TreeGrafter"/>
</dbReference>
<dbReference type="Pfam" id="PF08458">
    <property type="entry name" value="PH_2"/>
    <property type="match status" value="1"/>
</dbReference>
<evidence type="ECO:0000259" key="1">
    <source>
        <dbReference type="Pfam" id="PF08458"/>
    </source>
</evidence>
<feature type="domain" description="Pleckstrin-like plant" evidence="1">
    <location>
        <begin position="121"/>
        <end position="164"/>
    </location>
</feature>
<gene>
    <name evidence="2" type="ORF">Ahy_A02g005141</name>
</gene>
<comment type="caution">
    <text evidence="2">The sequence shown here is derived from an EMBL/GenBank/DDBJ whole genome shotgun (WGS) entry which is preliminary data.</text>
</comment>
<evidence type="ECO:0000313" key="2">
    <source>
        <dbReference type="EMBL" id="RYR70838.1"/>
    </source>
</evidence>
<evidence type="ECO:0000313" key="3">
    <source>
        <dbReference type="Proteomes" id="UP000289738"/>
    </source>
</evidence>